<feature type="signal peptide" evidence="9">
    <location>
        <begin position="1"/>
        <end position="21"/>
    </location>
</feature>
<feature type="transmembrane region" description="Helical" evidence="8">
    <location>
        <begin position="113"/>
        <end position="132"/>
    </location>
</feature>
<evidence type="ECO:0000256" key="7">
    <source>
        <dbReference type="ARBA" id="ARBA00023288"/>
    </source>
</evidence>
<evidence type="ECO:0000256" key="3">
    <source>
        <dbReference type="ARBA" id="ARBA00022692"/>
    </source>
</evidence>
<dbReference type="Gene3D" id="2.10.60.10">
    <property type="entry name" value="CD59"/>
    <property type="match status" value="1"/>
</dbReference>
<evidence type="ECO:0000256" key="6">
    <source>
        <dbReference type="ARBA" id="ARBA00023136"/>
    </source>
</evidence>
<keyword evidence="6 8" id="KW-0472">Membrane</keyword>
<keyword evidence="10" id="KW-1185">Reference proteome</keyword>
<keyword evidence="7" id="KW-0449">Lipoprotein</keyword>
<name>A0A6J2Y8A3_SITOR</name>
<evidence type="ECO:0000256" key="8">
    <source>
        <dbReference type="SAM" id="Phobius"/>
    </source>
</evidence>
<dbReference type="GeneID" id="115884685"/>
<feature type="chain" id="PRO_5026796684" evidence="9">
    <location>
        <begin position="22"/>
        <end position="133"/>
    </location>
</feature>
<dbReference type="RefSeq" id="XP_030759195.1">
    <property type="nucleotide sequence ID" value="XM_030903335.1"/>
</dbReference>
<evidence type="ECO:0000313" key="10">
    <source>
        <dbReference type="Proteomes" id="UP000504635"/>
    </source>
</evidence>
<evidence type="ECO:0000256" key="2">
    <source>
        <dbReference type="ARBA" id="ARBA00022622"/>
    </source>
</evidence>
<evidence type="ECO:0000256" key="1">
    <source>
        <dbReference type="ARBA" id="ARBA00004589"/>
    </source>
</evidence>
<keyword evidence="3 8" id="KW-0812">Transmembrane</keyword>
<dbReference type="GO" id="GO:0098552">
    <property type="term" value="C:side of membrane"/>
    <property type="evidence" value="ECO:0007669"/>
    <property type="project" value="UniProtKB-KW"/>
</dbReference>
<evidence type="ECO:0000256" key="9">
    <source>
        <dbReference type="SAM" id="SignalP"/>
    </source>
</evidence>
<proteinExistence type="predicted"/>
<keyword evidence="2" id="KW-0336">GPI-anchor</keyword>
<keyword evidence="4 9" id="KW-0732">Signal</keyword>
<dbReference type="InterPro" id="IPR045860">
    <property type="entry name" value="Snake_toxin-like_sf"/>
</dbReference>
<evidence type="ECO:0000256" key="5">
    <source>
        <dbReference type="ARBA" id="ARBA00022989"/>
    </source>
</evidence>
<evidence type="ECO:0000256" key="4">
    <source>
        <dbReference type="ARBA" id="ARBA00022729"/>
    </source>
</evidence>
<dbReference type="OrthoDB" id="6795741at2759"/>
<dbReference type="SUPFAM" id="SSF57302">
    <property type="entry name" value="Snake toxin-like"/>
    <property type="match status" value="1"/>
</dbReference>
<protein>
    <submittedName>
        <fullName evidence="11">Ly6/PLAUR domain-containing protein 1-like isoform X2</fullName>
    </submittedName>
</protein>
<dbReference type="PANTHER" id="PTHR33562">
    <property type="entry name" value="ATILLA, ISOFORM B-RELATED-RELATED"/>
    <property type="match status" value="1"/>
</dbReference>
<accession>A0A6J2Y8A3</accession>
<dbReference type="Proteomes" id="UP000504635">
    <property type="component" value="Unplaced"/>
</dbReference>
<keyword evidence="5 8" id="KW-1133">Transmembrane helix</keyword>
<dbReference type="AlphaFoldDB" id="A0A6J2Y8A3"/>
<comment type="subcellular location">
    <subcellularLocation>
        <location evidence="1">Membrane</location>
        <topology evidence="1">Lipid-anchor</topology>
        <topology evidence="1">GPI-anchor</topology>
    </subcellularLocation>
</comment>
<keyword evidence="2" id="KW-0325">Glycoprotein</keyword>
<evidence type="ECO:0000313" key="11">
    <source>
        <dbReference type="RefSeq" id="XP_030759195.1"/>
    </source>
</evidence>
<organism evidence="10 11">
    <name type="scientific">Sitophilus oryzae</name>
    <name type="common">Rice weevil</name>
    <name type="synonym">Curculio oryzae</name>
    <dbReference type="NCBI Taxonomy" id="7048"/>
    <lineage>
        <taxon>Eukaryota</taxon>
        <taxon>Metazoa</taxon>
        <taxon>Ecdysozoa</taxon>
        <taxon>Arthropoda</taxon>
        <taxon>Hexapoda</taxon>
        <taxon>Insecta</taxon>
        <taxon>Pterygota</taxon>
        <taxon>Neoptera</taxon>
        <taxon>Endopterygota</taxon>
        <taxon>Coleoptera</taxon>
        <taxon>Polyphaga</taxon>
        <taxon>Cucujiformia</taxon>
        <taxon>Curculionidae</taxon>
        <taxon>Dryophthorinae</taxon>
        <taxon>Sitophilus</taxon>
    </lineage>
</organism>
<gene>
    <name evidence="11" type="primary">LOC115884685</name>
</gene>
<reference evidence="11" key="1">
    <citation type="submission" date="2025-08" db="UniProtKB">
        <authorList>
            <consortium name="RefSeq"/>
        </authorList>
    </citation>
    <scope>IDENTIFICATION</scope>
    <source>
        <tissue evidence="11">Gonads</tissue>
    </source>
</reference>
<sequence length="133" mass="14691">MSYKFVFLCFLAVTLCSYASALFCYQCRGDTNNSDCELNVLTSAYQQNCTTGFVCASYIVESSTQYMVNRGCFEPNVCDVVNADSSHVIGVNRTVKLCTTCSSSDLCNAAHPVTYSAMLLVFVPIATFIYNYF</sequence>
<dbReference type="InterPro" id="IPR050975">
    <property type="entry name" value="Sleep_regulator"/>
</dbReference>